<proteinExistence type="predicted"/>
<name>A0A9N8ZID6_9GLOM</name>
<reference evidence="2" key="1">
    <citation type="submission" date="2021-06" db="EMBL/GenBank/DDBJ databases">
        <authorList>
            <person name="Kallberg Y."/>
            <person name="Tangrot J."/>
            <person name="Rosling A."/>
        </authorList>
    </citation>
    <scope>NUCLEOTIDE SEQUENCE</scope>
    <source>
        <strain evidence="2">UK204</strain>
    </source>
</reference>
<dbReference type="Proteomes" id="UP000789570">
    <property type="component" value="Unassembled WGS sequence"/>
</dbReference>
<dbReference type="AlphaFoldDB" id="A0A9N8ZID6"/>
<sequence length="411" mass="48801">MSPKLPPKILEIVFREIHGYRGYYPNHHLNDLHSCLLVNKEWCESTVPVLWSSVFYPIQTIRIDAITTYLSCLSSEKRQLLQRQAEVNIPLPKKYKKPKFEYASYLLELNFDKFLKTIFSWCKKYRKPYRIARRNELIIRCLLELFSSQGANIKYFAMNNVPNYLLYDDYFNDLKSIDFNFLADSHLRNCLSSVTELRLEWDALALDGFLPALEQTCRSLKIIHTDFAHNPASASLFINRQQARDLATLVSAQSNLQKFILQNHRYYTHFFIESLRTQKCSLKEIEFHSVDFLGCFPFQALTSCSFLTHISIEDCLNLNPDMVTPLFYASFPDLQHVHVYNNDPPCEELIEWADKKNSKREWWQIKLTIENIRRSIRYFIMFVIAYWYLIPFLNLVYRIGWKLSNWLLETL</sequence>
<dbReference type="SUPFAM" id="SSF52047">
    <property type="entry name" value="RNI-like"/>
    <property type="match status" value="1"/>
</dbReference>
<gene>
    <name evidence="2" type="ORF">FCALED_LOCUS3499</name>
</gene>
<keyword evidence="3" id="KW-1185">Reference proteome</keyword>
<dbReference type="EMBL" id="CAJVPQ010000617">
    <property type="protein sequence ID" value="CAG8496801.1"/>
    <property type="molecule type" value="Genomic_DNA"/>
</dbReference>
<comment type="caution">
    <text evidence="2">The sequence shown here is derived from an EMBL/GenBank/DDBJ whole genome shotgun (WGS) entry which is preliminary data.</text>
</comment>
<evidence type="ECO:0000313" key="3">
    <source>
        <dbReference type="Proteomes" id="UP000789570"/>
    </source>
</evidence>
<keyword evidence="1" id="KW-0812">Transmembrane</keyword>
<evidence type="ECO:0000256" key="1">
    <source>
        <dbReference type="SAM" id="Phobius"/>
    </source>
</evidence>
<protein>
    <submittedName>
        <fullName evidence="2">5937_t:CDS:1</fullName>
    </submittedName>
</protein>
<keyword evidence="1" id="KW-0472">Membrane</keyword>
<keyword evidence="1" id="KW-1133">Transmembrane helix</keyword>
<accession>A0A9N8ZID6</accession>
<organism evidence="2 3">
    <name type="scientific">Funneliformis caledonium</name>
    <dbReference type="NCBI Taxonomy" id="1117310"/>
    <lineage>
        <taxon>Eukaryota</taxon>
        <taxon>Fungi</taxon>
        <taxon>Fungi incertae sedis</taxon>
        <taxon>Mucoromycota</taxon>
        <taxon>Glomeromycotina</taxon>
        <taxon>Glomeromycetes</taxon>
        <taxon>Glomerales</taxon>
        <taxon>Glomeraceae</taxon>
        <taxon>Funneliformis</taxon>
    </lineage>
</organism>
<dbReference type="OrthoDB" id="2367385at2759"/>
<evidence type="ECO:0000313" key="2">
    <source>
        <dbReference type="EMBL" id="CAG8496801.1"/>
    </source>
</evidence>
<feature type="transmembrane region" description="Helical" evidence="1">
    <location>
        <begin position="376"/>
        <end position="397"/>
    </location>
</feature>